<gene>
    <name evidence="6" type="ORF">B0T10DRAFT_194231</name>
</gene>
<evidence type="ECO:0000256" key="4">
    <source>
        <dbReference type="ARBA" id="ARBA00023136"/>
    </source>
</evidence>
<sequence>MQGTHSTGASLLLWLAGSVYCLAGVHVYIEYGLNAPRYIFQGIEQSVPRSGGDLNYLQYVYRKPGYRNDTVLLSTCLFGVVFICLGNMAGNSISFAMRILGAAGNEDPSNGAVRGIALAAAVITCFIHTISRRGGIFLNNLLAIVKIMILLLIIVVAIIVAAGGLDTSNVIGTNTKPSKAFDNALSDANGYAQAFLAIIFAFSGFEQPNYVMGEISHPRRKHPISMIAGVSTVIVLYMAVNISYMVVVDFTKFTNDDRTTAELFFELTLGKIAKSNPKQGERIFNAFLAIASLGNIIVMTYTAARVKQEIAKEGIIPCAKFFAQDRDYSLGRLLKWFQKKGMFSSLLRKRWFSPDEHSERTPVGAFILHLVFVIILIFATWGMKPDDAYTLLTRLSAYAINAFFGVFLGLGILILRIRGPPPSVQVDDVPLQRPVASTWKEMTGRQINPILSVTCAIVYIAGGLWPIVTTWIKPTGDILATQTFSWYLVPTISWAVIAAGVVWFLGFVTVAWWTYRNYFKVFNVEKQPHFEAADAHDTTGETGGHSGEGLVLVHETVYISWVGEEIRQRKTGQAAFGNEMDEVPANPGLNDFAGTDFDAYYRQKEQQVSQQQFDAGYGSGFHRQ</sequence>
<feature type="transmembrane region" description="Helical" evidence="5">
    <location>
        <begin position="226"/>
        <end position="247"/>
    </location>
</feature>
<organism evidence="6 7">
    <name type="scientific">Thelonectria olida</name>
    <dbReference type="NCBI Taxonomy" id="1576542"/>
    <lineage>
        <taxon>Eukaryota</taxon>
        <taxon>Fungi</taxon>
        <taxon>Dikarya</taxon>
        <taxon>Ascomycota</taxon>
        <taxon>Pezizomycotina</taxon>
        <taxon>Sordariomycetes</taxon>
        <taxon>Hypocreomycetidae</taxon>
        <taxon>Hypocreales</taxon>
        <taxon>Nectriaceae</taxon>
        <taxon>Thelonectria</taxon>
    </lineage>
</organism>
<dbReference type="EMBL" id="JAGPYM010000031">
    <property type="protein sequence ID" value="KAH6877147.1"/>
    <property type="molecule type" value="Genomic_DNA"/>
</dbReference>
<dbReference type="Gene3D" id="1.20.1740.10">
    <property type="entry name" value="Amino acid/polyamine transporter I"/>
    <property type="match status" value="1"/>
</dbReference>
<dbReference type="PANTHER" id="PTHR11785:SF353">
    <property type="entry name" value="METHIONINE TRANSPORTER (EUROFUNG)"/>
    <property type="match status" value="1"/>
</dbReference>
<dbReference type="Pfam" id="PF13520">
    <property type="entry name" value="AA_permease_2"/>
    <property type="match status" value="1"/>
</dbReference>
<dbReference type="InterPro" id="IPR050598">
    <property type="entry name" value="AminoAcid_Transporter"/>
</dbReference>
<evidence type="ECO:0000256" key="3">
    <source>
        <dbReference type="ARBA" id="ARBA00022989"/>
    </source>
</evidence>
<reference evidence="6 7" key="1">
    <citation type="journal article" date="2021" name="Nat. Commun.">
        <title>Genetic determinants of endophytism in the Arabidopsis root mycobiome.</title>
        <authorList>
            <person name="Mesny F."/>
            <person name="Miyauchi S."/>
            <person name="Thiergart T."/>
            <person name="Pickel B."/>
            <person name="Atanasova L."/>
            <person name="Karlsson M."/>
            <person name="Huettel B."/>
            <person name="Barry K.W."/>
            <person name="Haridas S."/>
            <person name="Chen C."/>
            <person name="Bauer D."/>
            <person name="Andreopoulos W."/>
            <person name="Pangilinan J."/>
            <person name="LaButti K."/>
            <person name="Riley R."/>
            <person name="Lipzen A."/>
            <person name="Clum A."/>
            <person name="Drula E."/>
            <person name="Henrissat B."/>
            <person name="Kohler A."/>
            <person name="Grigoriev I.V."/>
            <person name="Martin F.M."/>
            <person name="Hacquard S."/>
        </authorList>
    </citation>
    <scope>NUCLEOTIDE SEQUENCE [LARGE SCALE GENOMIC DNA]</scope>
    <source>
        <strain evidence="6 7">MPI-CAGE-CH-0241</strain>
    </source>
</reference>
<evidence type="ECO:0000313" key="6">
    <source>
        <dbReference type="EMBL" id="KAH6877147.1"/>
    </source>
</evidence>
<feature type="transmembrane region" description="Helical" evidence="5">
    <location>
        <begin position="188"/>
        <end position="205"/>
    </location>
</feature>
<evidence type="ECO:0000256" key="2">
    <source>
        <dbReference type="ARBA" id="ARBA00022692"/>
    </source>
</evidence>
<feature type="transmembrane region" description="Helical" evidence="5">
    <location>
        <begin position="143"/>
        <end position="165"/>
    </location>
</feature>
<comment type="subcellular location">
    <subcellularLocation>
        <location evidence="1">Membrane</location>
        <topology evidence="1">Multi-pass membrane protein</topology>
    </subcellularLocation>
</comment>
<protein>
    <submittedName>
        <fullName evidence="6">Amino acid permease-domain-containing protein</fullName>
    </submittedName>
</protein>
<feature type="transmembrane region" description="Helical" evidence="5">
    <location>
        <begin position="492"/>
        <end position="515"/>
    </location>
</feature>
<dbReference type="AlphaFoldDB" id="A0A9P8VUF3"/>
<accession>A0A9P8VUF3</accession>
<evidence type="ECO:0000313" key="7">
    <source>
        <dbReference type="Proteomes" id="UP000777438"/>
    </source>
</evidence>
<comment type="caution">
    <text evidence="6">The sequence shown here is derived from an EMBL/GenBank/DDBJ whole genome shotgun (WGS) entry which is preliminary data.</text>
</comment>
<feature type="transmembrane region" description="Helical" evidence="5">
    <location>
        <begin position="395"/>
        <end position="415"/>
    </location>
</feature>
<evidence type="ECO:0000256" key="1">
    <source>
        <dbReference type="ARBA" id="ARBA00004141"/>
    </source>
</evidence>
<dbReference type="GO" id="GO:0015179">
    <property type="term" value="F:L-amino acid transmembrane transporter activity"/>
    <property type="evidence" value="ECO:0007669"/>
    <property type="project" value="TreeGrafter"/>
</dbReference>
<evidence type="ECO:0000256" key="5">
    <source>
        <dbReference type="SAM" id="Phobius"/>
    </source>
</evidence>
<dbReference type="GO" id="GO:0016020">
    <property type="term" value="C:membrane"/>
    <property type="evidence" value="ECO:0007669"/>
    <property type="project" value="UniProtKB-SubCell"/>
</dbReference>
<feature type="transmembrane region" description="Helical" evidence="5">
    <location>
        <begin position="450"/>
        <end position="472"/>
    </location>
</feature>
<proteinExistence type="predicted"/>
<dbReference type="PANTHER" id="PTHR11785">
    <property type="entry name" value="AMINO ACID TRANSPORTER"/>
    <property type="match status" value="1"/>
</dbReference>
<keyword evidence="4 5" id="KW-0472">Membrane</keyword>
<name>A0A9P8VUF3_9HYPO</name>
<feature type="transmembrane region" description="Helical" evidence="5">
    <location>
        <begin position="71"/>
        <end position="100"/>
    </location>
</feature>
<keyword evidence="7" id="KW-1185">Reference proteome</keyword>
<dbReference type="InterPro" id="IPR002293">
    <property type="entry name" value="AA/rel_permease1"/>
</dbReference>
<feature type="transmembrane region" description="Helical" evidence="5">
    <location>
        <begin position="283"/>
        <end position="304"/>
    </location>
</feature>
<keyword evidence="3 5" id="KW-1133">Transmembrane helix</keyword>
<dbReference type="Proteomes" id="UP000777438">
    <property type="component" value="Unassembled WGS sequence"/>
</dbReference>
<feature type="transmembrane region" description="Helical" evidence="5">
    <location>
        <begin position="112"/>
        <end position="131"/>
    </location>
</feature>
<feature type="transmembrane region" description="Helical" evidence="5">
    <location>
        <begin position="363"/>
        <end position="383"/>
    </location>
</feature>
<dbReference type="OrthoDB" id="5982228at2759"/>
<feature type="transmembrane region" description="Helical" evidence="5">
    <location>
        <begin position="12"/>
        <end position="29"/>
    </location>
</feature>
<keyword evidence="2 5" id="KW-0812">Transmembrane</keyword>